<accession>H1HQD9</accession>
<evidence type="ECO:0000313" key="3">
    <source>
        <dbReference type="Proteomes" id="UP000003167"/>
    </source>
</evidence>
<protein>
    <recommendedName>
        <fullName evidence="4">Sulfate transporter</fullName>
    </recommendedName>
</protein>
<keyword evidence="1" id="KW-0812">Transmembrane</keyword>
<sequence>MNNFLYYIFMLAAIVVGFFVIKKVTSCLFKAIVAVVVIGIIIWLYFIRGV</sequence>
<keyword evidence="1" id="KW-1133">Transmembrane helix</keyword>
<dbReference type="HOGENOM" id="CLU_210374_1_0_10"/>
<dbReference type="RefSeq" id="WP_008566503.1">
    <property type="nucleotide sequence ID" value="NZ_JH594511.1"/>
</dbReference>
<gene>
    <name evidence="2" type="ORF">HMPREF9944_02219</name>
</gene>
<keyword evidence="3" id="KW-1185">Reference proteome</keyword>
<dbReference type="STRING" id="999422.HMPREF9944_02219"/>
<dbReference type="AlphaFoldDB" id="H1HQD9"/>
<feature type="transmembrane region" description="Helical" evidence="1">
    <location>
        <begin position="28"/>
        <end position="47"/>
    </location>
</feature>
<evidence type="ECO:0008006" key="4">
    <source>
        <dbReference type="Google" id="ProtNLM"/>
    </source>
</evidence>
<dbReference type="PATRIC" id="fig|999422.3.peg.2497"/>
<evidence type="ECO:0000313" key="2">
    <source>
        <dbReference type="EMBL" id="EHO66855.1"/>
    </source>
</evidence>
<name>H1HQD9_9BACT</name>
<organism evidence="2 3">
    <name type="scientific">Segatella maculosa OT 289</name>
    <dbReference type="NCBI Taxonomy" id="999422"/>
    <lineage>
        <taxon>Bacteria</taxon>
        <taxon>Pseudomonadati</taxon>
        <taxon>Bacteroidota</taxon>
        <taxon>Bacteroidia</taxon>
        <taxon>Bacteroidales</taxon>
        <taxon>Prevotellaceae</taxon>
        <taxon>Segatella</taxon>
    </lineage>
</organism>
<feature type="transmembrane region" description="Helical" evidence="1">
    <location>
        <begin position="6"/>
        <end position="21"/>
    </location>
</feature>
<keyword evidence="1" id="KW-0472">Membrane</keyword>
<reference evidence="2 3" key="1">
    <citation type="submission" date="2011-12" db="EMBL/GenBank/DDBJ databases">
        <title>The Genome Sequence of Prevotella maculosa OT 289.</title>
        <authorList>
            <consortium name="The Broad Institute Genome Sequencing Platform"/>
            <person name="Earl A."/>
            <person name="Ward D."/>
            <person name="Feldgarden M."/>
            <person name="Gevers D."/>
            <person name="Izard J."/>
            <person name="Blanton J.M."/>
            <person name="Mathney J."/>
            <person name="Tanner A.C."/>
            <person name="Dewhirst F.E."/>
            <person name="Young S.K."/>
            <person name="Zeng Q."/>
            <person name="Gargeya S."/>
            <person name="Fitzgerald M."/>
            <person name="Haas B."/>
            <person name="Abouelleil A."/>
            <person name="Alvarado L."/>
            <person name="Arachchi H.M."/>
            <person name="Berlin A."/>
            <person name="Chapman S.B."/>
            <person name="Gearin G."/>
            <person name="Goldberg J."/>
            <person name="Griggs A."/>
            <person name="Gujja S."/>
            <person name="Hansen M."/>
            <person name="Heiman D."/>
            <person name="Howarth C."/>
            <person name="Larimer J."/>
            <person name="Lui A."/>
            <person name="MacDonald P.J.P."/>
            <person name="McCowen C."/>
            <person name="Montmayeur A."/>
            <person name="Murphy C."/>
            <person name="Neiman D."/>
            <person name="Pearson M."/>
            <person name="Priest M."/>
            <person name="Roberts A."/>
            <person name="Saif S."/>
            <person name="Shea T."/>
            <person name="Sisk P."/>
            <person name="Stolte C."/>
            <person name="Sykes S."/>
            <person name="Wortman J."/>
            <person name="Nusbaum C."/>
            <person name="Birren B."/>
        </authorList>
    </citation>
    <scope>NUCLEOTIDE SEQUENCE [LARGE SCALE GENOMIC DNA]</scope>
    <source>
        <strain evidence="2 3">OT 289</strain>
    </source>
</reference>
<dbReference type="Proteomes" id="UP000003167">
    <property type="component" value="Unassembled WGS sequence"/>
</dbReference>
<proteinExistence type="predicted"/>
<evidence type="ECO:0000256" key="1">
    <source>
        <dbReference type="SAM" id="Phobius"/>
    </source>
</evidence>
<comment type="caution">
    <text evidence="2">The sequence shown here is derived from an EMBL/GenBank/DDBJ whole genome shotgun (WGS) entry which is preliminary data.</text>
</comment>
<dbReference type="EMBL" id="AGEK01000042">
    <property type="protein sequence ID" value="EHO66855.1"/>
    <property type="molecule type" value="Genomic_DNA"/>
</dbReference>